<dbReference type="Proteomes" id="UP000525078">
    <property type="component" value="Unassembled WGS sequence"/>
</dbReference>
<evidence type="ECO:0000256" key="3">
    <source>
        <dbReference type="ARBA" id="ARBA00004906"/>
    </source>
</evidence>
<feature type="transmembrane region" description="Helical" evidence="16">
    <location>
        <begin position="33"/>
        <end position="59"/>
    </location>
</feature>
<keyword evidence="6 16" id="KW-0812">Transmembrane</keyword>
<evidence type="ECO:0000256" key="15">
    <source>
        <dbReference type="SAM" id="MobiDB-lite"/>
    </source>
</evidence>
<protein>
    <recommendedName>
        <fullName evidence="4">RING-type E3 ubiquitin transferase</fullName>
        <ecNumber evidence="4">2.3.2.27</ecNumber>
    </recommendedName>
</protein>
<reference evidence="20 21" key="1">
    <citation type="journal article" date="2020" name="bioRxiv">
        <title>Sequence and annotation of 42 cannabis genomes reveals extensive copy number variation in cannabinoid synthesis and pathogen resistance genes.</title>
        <authorList>
            <person name="Mckernan K.J."/>
            <person name="Helbert Y."/>
            <person name="Kane L.T."/>
            <person name="Ebling H."/>
            <person name="Zhang L."/>
            <person name="Liu B."/>
            <person name="Eaton Z."/>
            <person name="Mclaughlin S."/>
            <person name="Kingan S."/>
            <person name="Baybayan P."/>
            <person name="Concepcion G."/>
            <person name="Jordan M."/>
            <person name="Riva A."/>
            <person name="Barbazuk W."/>
            <person name="Harkins T."/>
        </authorList>
    </citation>
    <scope>NUCLEOTIDE SEQUENCE [LARGE SCALE GENOMIC DNA]</scope>
    <source>
        <strain evidence="20 21">cv. Jamaican Lion 4</strain>
        <strain evidence="18">Father</strain>
        <strain evidence="19">Mother</strain>
        <tissue evidence="18">Leaf</tissue>
    </source>
</reference>
<dbReference type="PANTHER" id="PTHR46913">
    <property type="entry name" value="RING-H2 FINGER PROTEIN ATL16"/>
    <property type="match status" value="1"/>
</dbReference>
<keyword evidence="8 14" id="KW-0863">Zinc-finger</keyword>
<dbReference type="AlphaFoldDB" id="A0A7J6DMC7"/>
<name>A0A7J6DMC7_CANSA</name>
<dbReference type="InterPro" id="IPR001841">
    <property type="entry name" value="Znf_RING"/>
</dbReference>
<organism evidence="18 21">
    <name type="scientific">Cannabis sativa</name>
    <name type="common">Hemp</name>
    <name type="synonym">Marijuana</name>
    <dbReference type="NCBI Taxonomy" id="3483"/>
    <lineage>
        <taxon>Eukaryota</taxon>
        <taxon>Viridiplantae</taxon>
        <taxon>Streptophyta</taxon>
        <taxon>Embryophyta</taxon>
        <taxon>Tracheophyta</taxon>
        <taxon>Spermatophyta</taxon>
        <taxon>Magnoliopsida</taxon>
        <taxon>eudicotyledons</taxon>
        <taxon>Gunneridae</taxon>
        <taxon>Pentapetalae</taxon>
        <taxon>rosids</taxon>
        <taxon>fabids</taxon>
        <taxon>Rosales</taxon>
        <taxon>Cannabaceae</taxon>
        <taxon>Cannabis</taxon>
    </lineage>
</organism>
<evidence type="ECO:0000313" key="18">
    <source>
        <dbReference type="EMBL" id="KAF4347233.1"/>
    </source>
</evidence>
<keyword evidence="5" id="KW-0808">Transferase</keyword>
<evidence type="ECO:0000256" key="10">
    <source>
        <dbReference type="ARBA" id="ARBA00022833"/>
    </source>
</evidence>
<comment type="similarity">
    <text evidence="13">Belongs to the RING-type zinc finger family. ATL subfamily.</text>
</comment>
<dbReference type="Gene3D" id="3.30.40.10">
    <property type="entry name" value="Zinc/RING finger domain, C3HC4 (zinc finger)"/>
    <property type="match status" value="1"/>
</dbReference>
<dbReference type="SUPFAM" id="SSF57850">
    <property type="entry name" value="RING/U-box"/>
    <property type="match status" value="1"/>
</dbReference>
<evidence type="ECO:0000256" key="1">
    <source>
        <dbReference type="ARBA" id="ARBA00000900"/>
    </source>
</evidence>
<evidence type="ECO:0000256" key="12">
    <source>
        <dbReference type="ARBA" id="ARBA00023136"/>
    </source>
</evidence>
<accession>A0A7J6DMC7</accession>
<comment type="caution">
    <text evidence="18">The sequence shown here is derived from an EMBL/GenBank/DDBJ whole genome shotgun (WGS) entry which is preliminary data.</text>
</comment>
<evidence type="ECO:0000313" key="20">
    <source>
        <dbReference type="Proteomes" id="UP000525078"/>
    </source>
</evidence>
<comment type="pathway">
    <text evidence="3">Protein modification; protein ubiquitination.</text>
</comment>
<evidence type="ECO:0000256" key="14">
    <source>
        <dbReference type="PROSITE-ProRule" id="PRU00175"/>
    </source>
</evidence>
<gene>
    <name evidence="19" type="ORF">F8388_011689</name>
    <name evidence="18" type="ORF">G4B88_017174</name>
</gene>
<feature type="region of interest" description="Disordered" evidence="15">
    <location>
        <begin position="230"/>
        <end position="250"/>
    </location>
</feature>
<evidence type="ECO:0000256" key="6">
    <source>
        <dbReference type="ARBA" id="ARBA00022692"/>
    </source>
</evidence>
<dbReference type="GO" id="GO:0016567">
    <property type="term" value="P:protein ubiquitination"/>
    <property type="evidence" value="ECO:0007669"/>
    <property type="project" value="InterPro"/>
</dbReference>
<keyword evidence="12 16" id="KW-0472">Membrane</keyword>
<dbReference type="EMBL" id="JAATIQ010000833">
    <property type="protein sequence ID" value="KAF4347233.1"/>
    <property type="molecule type" value="Genomic_DNA"/>
</dbReference>
<sequence length="276" mass="29781">MVSPVGEGDSLPTQSHDPLSRLVQSIFSYNSNVMLAALVSLLLVIVFVLLLHVYAKWFLAQAHHHHRRRNRPITTVSRVLGPSRFHSFPPFNFDLSSTTFQHSKGLDPSIISSIPLFVHKVNPNSTAAVDLDGLELECVICLSGFEDGEVGRKLPKCSHEFHLECIDMWLGSHSNCPICRAPVVCEEKAAAAAAAATVNSSNGQANSTEASPNPATADSVVVDVLVTPVDSEMPDCSSPSSSSPSSFGCSLKRMLSRNRSENKVFPASTVNESNQV</sequence>
<keyword evidence="11 16" id="KW-1133">Transmembrane helix</keyword>
<dbReference type="Pfam" id="PF13639">
    <property type="entry name" value="zf-RING_2"/>
    <property type="match status" value="1"/>
</dbReference>
<feature type="compositionally biased region" description="Low complexity" evidence="15">
    <location>
        <begin position="237"/>
        <end position="246"/>
    </location>
</feature>
<evidence type="ECO:0000313" key="19">
    <source>
        <dbReference type="EMBL" id="KAF4387541.1"/>
    </source>
</evidence>
<dbReference type="SMART" id="SM00184">
    <property type="entry name" value="RING"/>
    <property type="match status" value="1"/>
</dbReference>
<proteinExistence type="inferred from homology"/>
<evidence type="ECO:0000256" key="5">
    <source>
        <dbReference type="ARBA" id="ARBA00022679"/>
    </source>
</evidence>
<dbReference type="FunFam" id="3.30.40.10:FF:000609">
    <property type="entry name" value="RING-H2 finger protein ATL1"/>
    <property type="match status" value="1"/>
</dbReference>
<dbReference type="InterPro" id="IPR044600">
    <property type="entry name" value="ATL1/ATL16-like"/>
</dbReference>
<dbReference type="InterPro" id="IPR013083">
    <property type="entry name" value="Znf_RING/FYVE/PHD"/>
</dbReference>
<evidence type="ECO:0000256" key="2">
    <source>
        <dbReference type="ARBA" id="ARBA00004167"/>
    </source>
</evidence>
<evidence type="ECO:0000256" key="7">
    <source>
        <dbReference type="ARBA" id="ARBA00022723"/>
    </source>
</evidence>
<keyword evidence="7" id="KW-0479">Metal-binding</keyword>
<evidence type="ECO:0000256" key="8">
    <source>
        <dbReference type="ARBA" id="ARBA00022771"/>
    </source>
</evidence>
<feature type="region of interest" description="Disordered" evidence="15">
    <location>
        <begin position="198"/>
        <end position="217"/>
    </location>
</feature>
<dbReference type="GO" id="GO:0016020">
    <property type="term" value="C:membrane"/>
    <property type="evidence" value="ECO:0007669"/>
    <property type="project" value="UniProtKB-SubCell"/>
</dbReference>
<keyword evidence="9" id="KW-0833">Ubl conjugation pathway</keyword>
<evidence type="ECO:0000256" key="16">
    <source>
        <dbReference type="SAM" id="Phobius"/>
    </source>
</evidence>
<dbReference type="EMBL" id="JAATIP010000038">
    <property type="protein sequence ID" value="KAF4387541.1"/>
    <property type="molecule type" value="Genomic_DNA"/>
</dbReference>
<evidence type="ECO:0000256" key="9">
    <source>
        <dbReference type="ARBA" id="ARBA00022786"/>
    </source>
</evidence>
<dbReference type="PANTHER" id="PTHR46913:SF1">
    <property type="entry name" value="RING-H2 FINGER PROTEIN ATL16"/>
    <property type="match status" value="1"/>
</dbReference>
<evidence type="ECO:0000259" key="17">
    <source>
        <dbReference type="PROSITE" id="PS50089"/>
    </source>
</evidence>
<dbReference type="EC" id="2.3.2.27" evidence="4"/>
<dbReference type="GO" id="GO:0061630">
    <property type="term" value="F:ubiquitin protein ligase activity"/>
    <property type="evidence" value="ECO:0007669"/>
    <property type="project" value="UniProtKB-EC"/>
</dbReference>
<dbReference type="Proteomes" id="UP000583929">
    <property type="component" value="Unassembled WGS sequence"/>
</dbReference>
<evidence type="ECO:0000256" key="13">
    <source>
        <dbReference type="ARBA" id="ARBA00024209"/>
    </source>
</evidence>
<evidence type="ECO:0000313" key="21">
    <source>
        <dbReference type="Proteomes" id="UP000583929"/>
    </source>
</evidence>
<keyword evidence="21" id="KW-1185">Reference proteome</keyword>
<dbReference type="CDD" id="cd16461">
    <property type="entry name" value="RING-H2_EL5-like"/>
    <property type="match status" value="1"/>
</dbReference>
<dbReference type="PROSITE" id="PS50089">
    <property type="entry name" value="ZF_RING_2"/>
    <property type="match status" value="1"/>
</dbReference>
<feature type="compositionally biased region" description="Polar residues" evidence="15">
    <location>
        <begin position="198"/>
        <end position="216"/>
    </location>
</feature>
<dbReference type="GO" id="GO:0008270">
    <property type="term" value="F:zinc ion binding"/>
    <property type="evidence" value="ECO:0007669"/>
    <property type="project" value="UniProtKB-KW"/>
</dbReference>
<feature type="domain" description="RING-type" evidence="17">
    <location>
        <begin position="138"/>
        <end position="180"/>
    </location>
</feature>
<evidence type="ECO:0000256" key="4">
    <source>
        <dbReference type="ARBA" id="ARBA00012483"/>
    </source>
</evidence>
<evidence type="ECO:0000256" key="11">
    <source>
        <dbReference type="ARBA" id="ARBA00022989"/>
    </source>
</evidence>
<keyword evidence="10" id="KW-0862">Zinc</keyword>
<comment type="catalytic activity">
    <reaction evidence="1">
        <text>S-ubiquitinyl-[E2 ubiquitin-conjugating enzyme]-L-cysteine + [acceptor protein]-L-lysine = [E2 ubiquitin-conjugating enzyme]-L-cysteine + N(6)-ubiquitinyl-[acceptor protein]-L-lysine.</text>
        <dbReference type="EC" id="2.3.2.27"/>
    </reaction>
</comment>
<comment type="subcellular location">
    <subcellularLocation>
        <location evidence="2">Membrane</location>
        <topology evidence="2">Single-pass membrane protein</topology>
    </subcellularLocation>
</comment>